<dbReference type="EMBL" id="KN832577">
    <property type="protein sequence ID" value="KII83510.1"/>
    <property type="molecule type" value="Genomic_DNA"/>
</dbReference>
<accession>A0A0C9SW53</accession>
<dbReference type="Proteomes" id="UP000053263">
    <property type="component" value="Unassembled WGS sequence"/>
</dbReference>
<keyword evidence="2" id="KW-1185">Reference proteome</keyword>
<organism evidence="1 2">
    <name type="scientific">Plicaturopsis crispa FD-325 SS-3</name>
    <dbReference type="NCBI Taxonomy" id="944288"/>
    <lineage>
        <taxon>Eukaryota</taxon>
        <taxon>Fungi</taxon>
        <taxon>Dikarya</taxon>
        <taxon>Basidiomycota</taxon>
        <taxon>Agaricomycotina</taxon>
        <taxon>Agaricomycetes</taxon>
        <taxon>Agaricomycetidae</taxon>
        <taxon>Amylocorticiales</taxon>
        <taxon>Amylocorticiaceae</taxon>
        <taxon>Plicatura</taxon>
        <taxon>Plicaturopsis crispa</taxon>
    </lineage>
</organism>
<sequence length="90" mass="10249">MFLTDILFNSPRLRFSRAQQKAVLSWAKELGAEVPAYSNLRKTQDTLTEELGDPTQHKVTDQGSPWYLNDIGQSIAKVRCLLIAFVSFFE</sequence>
<dbReference type="OrthoDB" id="2689033at2759"/>
<dbReference type="AlphaFoldDB" id="A0A0C9SW53"/>
<proteinExistence type="predicted"/>
<gene>
    <name evidence="1" type="ORF">PLICRDRAFT_119406</name>
</gene>
<reference evidence="1 2" key="1">
    <citation type="submission" date="2014-06" db="EMBL/GenBank/DDBJ databases">
        <title>Evolutionary Origins and Diversification of the Mycorrhizal Mutualists.</title>
        <authorList>
            <consortium name="DOE Joint Genome Institute"/>
            <consortium name="Mycorrhizal Genomics Consortium"/>
            <person name="Kohler A."/>
            <person name="Kuo A."/>
            <person name="Nagy L.G."/>
            <person name="Floudas D."/>
            <person name="Copeland A."/>
            <person name="Barry K.W."/>
            <person name="Cichocki N."/>
            <person name="Veneault-Fourrey C."/>
            <person name="LaButti K."/>
            <person name="Lindquist E.A."/>
            <person name="Lipzen A."/>
            <person name="Lundell T."/>
            <person name="Morin E."/>
            <person name="Murat C."/>
            <person name="Riley R."/>
            <person name="Ohm R."/>
            <person name="Sun H."/>
            <person name="Tunlid A."/>
            <person name="Henrissat B."/>
            <person name="Grigoriev I.V."/>
            <person name="Hibbett D.S."/>
            <person name="Martin F."/>
        </authorList>
    </citation>
    <scope>NUCLEOTIDE SEQUENCE [LARGE SCALE GENOMIC DNA]</scope>
    <source>
        <strain evidence="1 2">FD-325 SS-3</strain>
    </source>
</reference>
<evidence type="ECO:0000313" key="2">
    <source>
        <dbReference type="Proteomes" id="UP000053263"/>
    </source>
</evidence>
<name>A0A0C9SW53_PLICR</name>
<protein>
    <submittedName>
        <fullName evidence="1">Uncharacterized protein</fullName>
    </submittedName>
</protein>
<dbReference type="HOGENOM" id="CLU_2612421_0_0_1"/>
<evidence type="ECO:0000313" key="1">
    <source>
        <dbReference type="EMBL" id="KII83510.1"/>
    </source>
</evidence>